<accession>A0A7X5BT16</accession>
<keyword evidence="4" id="KW-1185">Reference proteome</keyword>
<organism evidence="3 4">
    <name type="scientific">Corallococcus exiguus</name>
    <dbReference type="NCBI Taxonomy" id="83462"/>
    <lineage>
        <taxon>Bacteria</taxon>
        <taxon>Pseudomonadati</taxon>
        <taxon>Myxococcota</taxon>
        <taxon>Myxococcia</taxon>
        <taxon>Myxococcales</taxon>
        <taxon>Cystobacterineae</taxon>
        <taxon>Myxococcaceae</taxon>
        <taxon>Corallococcus</taxon>
    </lineage>
</organism>
<sequence length="532" mass="59602">MEMRSEKRSLDKIYARRGRYEIPDWQRGKVWDKKLQQNLIDSILRGWKLPKFYFVKKSNDSDQYEVVDGQQRLQAIWRFFGNELEIPMDSPTQMGGKLYKELPTAIADKFDDFEIEYDVITGAIESDLKEFFQRLQLGLPLTSSERLNAIHSELRDFALDVSKHSFFKSKCQVEDYRHSHLDIAAKACAIEIKGITTGLRFDDLKLIFENNSTFSRKSAVAKRITSTLAFLDKSFPAPSPALHNRTIVQSIFTLAATLVSAGKAVGHETVFSSFAEAFTEELSKQVELGVKATDRDYLEFQKTINANIKSGPEARQRILTKKLLTKNPELASAFGATAIAKTTPKADVLAKAEQIAELIEQINTKSQSATGKDLFKPTNKTLKAQRSLGVLISDVAEYEKLIDNLYFLLWEGPGERLGESPPSSFIDVNTLRTEIRHDVDHGKGNKVAVKRRKHADVFKRLSGAASPQGLNPDQFAIFHLKILSEIENDLRAMLHASPSLTPTHLAAQPANASAQVPQQKEGVPPIDTPVGE</sequence>
<proteinExistence type="predicted"/>
<protein>
    <submittedName>
        <fullName evidence="3">DUF262 domain-containing protein</fullName>
    </submittedName>
</protein>
<name>A0A7X5BT16_9BACT</name>
<dbReference type="AlphaFoldDB" id="A0A7X5BT16"/>
<evidence type="ECO:0000256" key="1">
    <source>
        <dbReference type="SAM" id="MobiDB-lite"/>
    </source>
</evidence>
<dbReference type="Proteomes" id="UP000537825">
    <property type="component" value="Unassembled WGS sequence"/>
</dbReference>
<gene>
    <name evidence="3" type="ORF">GTZ93_07960</name>
</gene>
<dbReference type="RefSeq" id="WP_139915448.1">
    <property type="nucleotide sequence ID" value="NZ_CBCSLE010000005.1"/>
</dbReference>
<evidence type="ECO:0000259" key="2">
    <source>
        <dbReference type="Pfam" id="PF03235"/>
    </source>
</evidence>
<dbReference type="Pfam" id="PF03235">
    <property type="entry name" value="GmrSD_N"/>
    <property type="match status" value="1"/>
</dbReference>
<evidence type="ECO:0000313" key="4">
    <source>
        <dbReference type="Proteomes" id="UP000537825"/>
    </source>
</evidence>
<comment type="caution">
    <text evidence="3">The sequence shown here is derived from an EMBL/GenBank/DDBJ whole genome shotgun (WGS) entry which is preliminary data.</text>
</comment>
<dbReference type="EMBL" id="JAAAPK010000002">
    <property type="protein sequence ID" value="NBC39767.1"/>
    <property type="molecule type" value="Genomic_DNA"/>
</dbReference>
<dbReference type="PANTHER" id="PTHR39639:SF1">
    <property type="entry name" value="DUF262 DOMAIN-CONTAINING PROTEIN"/>
    <property type="match status" value="1"/>
</dbReference>
<evidence type="ECO:0000313" key="3">
    <source>
        <dbReference type="EMBL" id="NBC39767.1"/>
    </source>
</evidence>
<feature type="region of interest" description="Disordered" evidence="1">
    <location>
        <begin position="505"/>
        <end position="532"/>
    </location>
</feature>
<dbReference type="PANTHER" id="PTHR39639">
    <property type="entry name" value="CHROMOSOME 16, WHOLE GENOME SHOTGUN SEQUENCE"/>
    <property type="match status" value="1"/>
</dbReference>
<reference evidence="3 4" key="1">
    <citation type="submission" date="2020-01" db="EMBL/GenBank/DDBJ databases">
        <title>The draft genome sequence of Corallococcus exiguus DSM 14696.</title>
        <authorList>
            <person name="Zhang X."/>
            <person name="Zhu H."/>
        </authorList>
    </citation>
    <scope>NUCLEOTIDE SEQUENCE [LARGE SCALE GENOMIC DNA]</scope>
    <source>
        <strain evidence="3 4">DSM 14696</strain>
    </source>
</reference>
<feature type="domain" description="GmrSD restriction endonucleases N-terminal" evidence="2">
    <location>
        <begin position="15"/>
        <end position="133"/>
    </location>
</feature>
<dbReference type="InterPro" id="IPR004919">
    <property type="entry name" value="GmrSD_N"/>
</dbReference>